<feature type="transmembrane region" description="Helical" evidence="7">
    <location>
        <begin position="55"/>
        <end position="82"/>
    </location>
</feature>
<dbReference type="GO" id="GO:0004252">
    <property type="term" value="F:serine-type endopeptidase activity"/>
    <property type="evidence" value="ECO:0007669"/>
    <property type="project" value="InterPro"/>
</dbReference>
<dbReference type="AlphaFoldDB" id="A0A381S0Z7"/>
<dbReference type="InterPro" id="IPR035952">
    <property type="entry name" value="Rhomboid-like_sf"/>
</dbReference>
<reference evidence="9" key="1">
    <citation type="submission" date="2018-05" db="EMBL/GenBank/DDBJ databases">
        <authorList>
            <person name="Lanie J.A."/>
            <person name="Ng W.-L."/>
            <person name="Kazmierczak K.M."/>
            <person name="Andrzejewski T.M."/>
            <person name="Davidsen T.M."/>
            <person name="Wayne K.J."/>
            <person name="Tettelin H."/>
            <person name="Glass J.I."/>
            <person name="Rusch D."/>
            <person name="Podicherti R."/>
            <person name="Tsui H.-C.T."/>
            <person name="Winkler M.E."/>
        </authorList>
    </citation>
    <scope>NUCLEOTIDE SEQUENCE</scope>
</reference>
<dbReference type="InterPro" id="IPR050925">
    <property type="entry name" value="Rhomboid_protease_S54"/>
</dbReference>
<sequence>MFFPYKDDNPRILVPYVTYGIIGLNILIFLFQVGLGQANQNLIRHFGLIPAHWSIISLFTSMFLHGGFAHLLGNMWFLWIFGDNVESALGHVRYLIFYFLCGIGAAVAQTTINLDSMIPMVGASGAISGVLAAYMLQYPKARIHVFMFLFIFFTTFRVPAFVVIGFWFLEQLTNGMGSIGLDISGGVAWFAHIGGFIAGAGLLKLNPLIRIEKI</sequence>
<keyword evidence="4" id="KW-0378">Hydrolase</keyword>
<evidence type="ECO:0000256" key="1">
    <source>
        <dbReference type="ARBA" id="ARBA00004141"/>
    </source>
</evidence>
<feature type="transmembrane region" description="Helical" evidence="7">
    <location>
        <begin position="12"/>
        <end position="35"/>
    </location>
</feature>
<dbReference type="SUPFAM" id="SSF144091">
    <property type="entry name" value="Rhomboid-like"/>
    <property type="match status" value="1"/>
</dbReference>
<dbReference type="Pfam" id="PF01694">
    <property type="entry name" value="Rhomboid"/>
    <property type="match status" value="1"/>
</dbReference>
<evidence type="ECO:0000256" key="3">
    <source>
        <dbReference type="ARBA" id="ARBA00022692"/>
    </source>
</evidence>
<dbReference type="GO" id="GO:0016020">
    <property type="term" value="C:membrane"/>
    <property type="evidence" value="ECO:0007669"/>
    <property type="project" value="UniProtKB-SubCell"/>
</dbReference>
<evidence type="ECO:0000256" key="4">
    <source>
        <dbReference type="ARBA" id="ARBA00022801"/>
    </source>
</evidence>
<feature type="transmembrane region" description="Helical" evidence="7">
    <location>
        <begin position="189"/>
        <end position="209"/>
    </location>
</feature>
<keyword evidence="3 7" id="KW-0812">Transmembrane</keyword>
<feature type="transmembrane region" description="Helical" evidence="7">
    <location>
        <begin position="94"/>
        <end position="112"/>
    </location>
</feature>
<feature type="transmembrane region" description="Helical" evidence="7">
    <location>
        <begin position="118"/>
        <end position="136"/>
    </location>
</feature>
<dbReference type="PANTHER" id="PTHR43731:SF14">
    <property type="entry name" value="PRESENILIN-ASSOCIATED RHOMBOID-LIKE PROTEIN, MITOCHONDRIAL"/>
    <property type="match status" value="1"/>
</dbReference>
<dbReference type="PANTHER" id="PTHR43731">
    <property type="entry name" value="RHOMBOID PROTEASE"/>
    <property type="match status" value="1"/>
</dbReference>
<gene>
    <name evidence="9" type="ORF">METZ01_LOCUS50574</name>
</gene>
<feature type="transmembrane region" description="Helical" evidence="7">
    <location>
        <begin position="148"/>
        <end position="169"/>
    </location>
</feature>
<evidence type="ECO:0000259" key="8">
    <source>
        <dbReference type="Pfam" id="PF01694"/>
    </source>
</evidence>
<feature type="domain" description="Peptidase S54 rhomboid" evidence="8">
    <location>
        <begin position="53"/>
        <end position="201"/>
    </location>
</feature>
<accession>A0A381S0Z7</accession>
<evidence type="ECO:0000256" key="2">
    <source>
        <dbReference type="ARBA" id="ARBA00009045"/>
    </source>
</evidence>
<dbReference type="InterPro" id="IPR022764">
    <property type="entry name" value="Peptidase_S54_rhomboid_dom"/>
</dbReference>
<keyword evidence="6 7" id="KW-0472">Membrane</keyword>
<comment type="subcellular location">
    <subcellularLocation>
        <location evidence="1">Membrane</location>
        <topology evidence="1">Multi-pass membrane protein</topology>
    </subcellularLocation>
</comment>
<proteinExistence type="inferred from homology"/>
<dbReference type="EMBL" id="UINC01002535">
    <property type="protein sequence ID" value="SUZ97720.1"/>
    <property type="molecule type" value="Genomic_DNA"/>
</dbReference>
<organism evidence="9">
    <name type="scientific">marine metagenome</name>
    <dbReference type="NCBI Taxonomy" id="408172"/>
    <lineage>
        <taxon>unclassified sequences</taxon>
        <taxon>metagenomes</taxon>
        <taxon>ecological metagenomes</taxon>
    </lineage>
</organism>
<name>A0A381S0Z7_9ZZZZ</name>
<evidence type="ECO:0000256" key="5">
    <source>
        <dbReference type="ARBA" id="ARBA00022989"/>
    </source>
</evidence>
<protein>
    <recommendedName>
        <fullName evidence="8">Peptidase S54 rhomboid domain-containing protein</fullName>
    </recommendedName>
</protein>
<comment type="similarity">
    <text evidence="2">Belongs to the peptidase S54 family.</text>
</comment>
<evidence type="ECO:0000256" key="7">
    <source>
        <dbReference type="SAM" id="Phobius"/>
    </source>
</evidence>
<dbReference type="FunFam" id="1.20.1540.10:FF:000027">
    <property type="entry name" value="Rhomboid family intramembrane serine protease"/>
    <property type="match status" value="1"/>
</dbReference>
<evidence type="ECO:0000313" key="9">
    <source>
        <dbReference type="EMBL" id="SUZ97720.1"/>
    </source>
</evidence>
<evidence type="ECO:0000256" key="6">
    <source>
        <dbReference type="ARBA" id="ARBA00023136"/>
    </source>
</evidence>
<dbReference type="Gene3D" id="1.20.1540.10">
    <property type="entry name" value="Rhomboid-like"/>
    <property type="match status" value="1"/>
</dbReference>
<keyword evidence="5 7" id="KW-1133">Transmembrane helix</keyword>